<dbReference type="SUPFAM" id="SSF54523">
    <property type="entry name" value="Pili subunits"/>
    <property type="match status" value="1"/>
</dbReference>
<dbReference type="PANTHER" id="PTHR30093:SF34">
    <property type="entry name" value="PREPILIN PEPTIDASE-DEPENDENT PROTEIN D"/>
    <property type="match status" value="1"/>
</dbReference>
<dbReference type="Pfam" id="PF00114">
    <property type="entry name" value="Pilin"/>
    <property type="match status" value="1"/>
</dbReference>
<dbReference type="PANTHER" id="PTHR30093">
    <property type="entry name" value="GENERAL SECRETION PATHWAY PROTEIN G"/>
    <property type="match status" value="1"/>
</dbReference>
<evidence type="ECO:0000256" key="2">
    <source>
        <dbReference type="ARBA" id="ARBA00022481"/>
    </source>
</evidence>
<feature type="transmembrane region" description="Helical" evidence="4">
    <location>
        <begin position="12"/>
        <end position="32"/>
    </location>
</feature>
<protein>
    <submittedName>
        <fullName evidence="5">Prepilin-type N-terminal cleavage/methylation domain-containing protein</fullName>
    </submittedName>
</protein>
<keyword evidence="6" id="KW-1185">Reference proteome</keyword>
<comment type="similarity">
    <text evidence="1 3">Belongs to the N-Me-Phe pilin family.</text>
</comment>
<keyword evidence="4" id="KW-0812">Transmembrane</keyword>
<evidence type="ECO:0000256" key="3">
    <source>
        <dbReference type="RuleBase" id="RU000389"/>
    </source>
</evidence>
<dbReference type="Gene3D" id="3.30.700.10">
    <property type="entry name" value="Glycoprotein, Type 4 Pilin"/>
    <property type="match status" value="1"/>
</dbReference>
<organism evidence="5 6">
    <name type="scientific">Alteromonas hispanica</name>
    <dbReference type="NCBI Taxonomy" id="315421"/>
    <lineage>
        <taxon>Bacteria</taxon>
        <taxon>Pseudomonadati</taxon>
        <taxon>Pseudomonadota</taxon>
        <taxon>Gammaproteobacteria</taxon>
        <taxon>Alteromonadales</taxon>
        <taxon>Alteromonadaceae</taxon>
        <taxon>Alteromonas/Salinimonas group</taxon>
        <taxon>Alteromonas</taxon>
    </lineage>
</organism>
<evidence type="ECO:0000313" key="5">
    <source>
        <dbReference type="EMBL" id="NDW22502.1"/>
    </source>
</evidence>
<dbReference type="Proteomes" id="UP000478837">
    <property type="component" value="Unassembled WGS sequence"/>
</dbReference>
<dbReference type="InterPro" id="IPR001082">
    <property type="entry name" value="Pilin"/>
</dbReference>
<comment type="caution">
    <text evidence="5">The sequence shown here is derived from an EMBL/GenBank/DDBJ whole genome shotgun (WGS) entry which is preliminary data.</text>
</comment>
<gene>
    <name evidence="5" type="ORF">GTW09_13290</name>
</gene>
<dbReference type="Pfam" id="PF07963">
    <property type="entry name" value="N_methyl"/>
    <property type="match status" value="1"/>
</dbReference>
<name>A0A6L9MW90_9ALTE</name>
<accession>A0A6L9MW90</accession>
<keyword evidence="4" id="KW-1133">Transmembrane helix</keyword>
<dbReference type="PROSITE" id="PS00409">
    <property type="entry name" value="PROKAR_NTER_METHYL"/>
    <property type="match status" value="1"/>
</dbReference>
<dbReference type="AlphaFoldDB" id="A0A6L9MW90"/>
<proteinExistence type="inferred from homology"/>
<reference evidence="5 6" key="1">
    <citation type="submission" date="2020-01" db="EMBL/GenBank/DDBJ databases">
        <title>Genomes of bacteria type strains.</title>
        <authorList>
            <person name="Chen J."/>
            <person name="Zhu S."/>
            <person name="Yang J."/>
        </authorList>
    </citation>
    <scope>NUCLEOTIDE SEQUENCE [LARGE SCALE GENOMIC DNA]</scope>
    <source>
        <strain evidence="5 6">LMG 22958</strain>
    </source>
</reference>
<evidence type="ECO:0000313" key="6">
    <source>
        <dbReference type="Proteomes" id="UP000478837"/>
    </source>
</evidence>
<evidence type="ECO:0000256" key="4">
    <source>
        <dbReference type="SAM" id="Phobius"/>
    </source>
</evidence>
<dbReference type="GO" id="GO:0007155">
    <property type="term" value="P:cell adhesion"/>
    <property type="evidence" value="ECO:0007669"/>
    <property type="project" value="InterPro"/>
</dbReference>
<keyword evidence="2" id="KW-0488">Methylation</keyword>
<evidence type="ECO:0000256" key="1">
    <source>
        <dbReference type="ARBA" id="ARBA00005233"/>
    </source>
</evidence>
<dbReference type="EMBL" id="JAAAWP010000008">
    <property type="protein sequence ID" value="NDW22502.1"/>
    <property type="molecule type" value="Genomic_DNA"/>
</dbReference>
<dbReference type="InterPro" id="IPR012902">
    <property type="entry name" value="N_methyl_site"/>
</dbReference>
<dbReference type="GO" id="GO:0043107">
    <property type="term" value="P:type IV pilus-dependent motility"/>
    <property type="evidence" value="ECO:0007669"/>
    <property type="project" value="TreeGrafter"/>
</dbReference>
<keyword evidence="3" id="KW-0281">Fimbrium</keyword>
<keyword evidence="4" id="KW-0472">Membrane</keyword>
<sequence>MNKTNQKGFTLIELMIVVAIIGILAAIALPAYQNYTQKAKFTEVTNATAAAKTAVEICAQTLGTLTGCSGGANGIPANIAAGDTGVTNNTVLITTTDGDITATASVASGLDGATYLLDSTLEGNRVVWTATCTPATIC</sequence>
<dbReference type="NCBIfam" id="TIGR02532">
    <property type="entry name" value="IV_pilin_GFxxxE"/>
    <property type="match status" value="1"/>
</dbReference>
<dbReference type="InterPro" id="IPR045584">
    <property type="entry name" value="Pilin-like"/>
</dbReference>
<dbReference type="GO" id="GO:0044096">
    <property type="term" value="C:type IV pilus"/>
    <property type="evidence" value="ECO:0007669"/>
    <property type="project" value="TreeGrafter"/>
</dbReference>